<dbReference type="EMBL" id="BK015862">
    <property type="protein sequence ID" value="DAD70263.1"/>
    <property type="molecule type" value="Genomic_DNA"/>
</dbReference>
<reference evidence="1" key="1">
    <citation type="journal article" date="2021" name="Proc. Natl. Acad. Sci. U.S.A.">
        <title>A Catalog of Tens of Thousands of Viruses from Human Metagenomes Reveals Hidden Associations with Chronic Diseases.</title>
        <authorList>
            <person name="Tisza M.J."/>
            <person name="Buck C.B."/>
        </authorList>
    </citation>
    <scope>NUCLEOTIDE SEQUENCE</scope>
    <source>
        <strain evidence="1">CtXPh6</strain>
    </source>
</reference>
<accession>A0A8S5LK92</accession>
<proteinExistence type="predicted"/>
<name>A0A8S5LK92_9CAUD</name>
<sequence>MKIKCTVEEFKKLMKKEPRGNETLSFKLGDSEIIQFKDHILVCSNRIVIFDPNGNTRIVLAAQQK</sequence>
<organism evidence="1">
    <name type="scientific">Siphoviridae sp. ctXPh6</name>
    <dbReference type="NCBI Taxonomy" id="2827578"/>
    <lineage>
        <taxon>Viruses</taxon>
        <taxon>Duplodnaviria</taxon>
        <taxon>Heunggongvirae</taxon>
        <taxon>Uroviricota</taxon>
        <taxon>Caudoviricetes</taxon>
    </lineage>
</organism>
<protein>
    <submittedName>
        <fullName evidence="1">Uncharacterized protein</fullName>
    </submittedName>
</protein>
<evidence type="ECO:0000313" key="1">
    <source>
        <dbReference type="EMBL" id="DAD70263.1"/>
    </source>
</evidence>